<dbReference type="Pfam" id="PF13650">
    <property type="entry name" value="Asp_protease_2"/>
    <property type="match status" value="1"/>
</dbReference>
<feature type="region of interest" description="Disordered" evidence="9">
    <location>
        <begin position="449"/>
        <end position="511"/>
    </location>
</feature>
<feature type="domain" description="Peptidase A2" evidence="10">
    <location>
        <begin position="805"/>
        <end position="820"/>
    </location>
</feature>
<dbReference type="GO" id="GO:0004523">
    <property type="term" value="F:RNA-DNA hybrid ribonuclease activity"/>
    <property type="evidence" value="ECO:0007669"/>
    <property type="project" value="InterPro"/>
</dbReference>
<dbReference type="InterPro" id="IPR005162">
    <property type="entry name" value="Retrotrans_gag_dom"/>
</dbReference>
<dbReference type="InterPro" id="IPR041588">
    <property type="entry name" value="Integrase_H2C2"/>
</dbReference>
<evidence type="ECO:0000256" key="6">
    <source>
        <dbReference type="ARBA" id="ARBA00022801"/>
    </source>
</evidence>
<dbReference type="InterPro" id="IPR041373">
    <property type="entry name" value="RT_RNaseH"/>
</dbReference>
<proteinExistence type="predicted"/>
<dbReference type="Pfam" id="PF03732">
    <property type="entry name" value="Retrotrans_gag"/>
    <property type="match status" value="1"/>
</dbReference>
<dbReference type="InterPro" id="IPR001969">
    <property type="entry name" value="Aspartic_peptidase_AS"/>
</dbReference>
<feature type="compositionally biased region" description="Basic and acidic residues" evidence="9">
    <location>
        <begin position="607"/>
        <end position="640"/>
    </location>
</feature>
<dbReference type="GO" id="GO:0004190">
    <property type="term" value="F:aspartic-type endopeptidase activity"/>
    <property type="evidence" value="ECO:0007669"/>
    <property type="project" value="InterPro"/>
</dbReference>
<dbReference type="PROSITE" id="PS50994">
    <property type="entry name" value="INTEGRASE"/>
    <property type="match status" value="1"/>
</dbReference>
<evidence type="ECO:0000256" key="5">
    <source>
        <dbReference type="ARBA" id="ARBA00022759"/>
    </source>
</evidence>
<dbReference type="SUPFAM" id="SSF53098">
    <property type="entry name" value="Ribonuclease H-like"/>
    <property type="match status" value="2"/>
</dbReference>
<dbReference type="Gene3D" id="3.10.10.10">
    <property type="entry name" value="HIV Type 1 Reverse Transcriptase, subunit A, domain 1"/>
    <property type="match status" value="1"/>
</dbReference>
<dbReference type="InterPro" id="IPR002156">
    <property type="entry name" value="RNaseH_domain"/>
</dbReference>
<evidence type="ECO:0000259" key="10">
    <source>
        <dbReference type="PROSITE" id="PS50175"/>
    </source>
</evidence>
<accession>A0A6A3K708</accession>
<feature type="compositionally biased region" description="Acidic residues" evidence="9">
    <location>
        <begin position="574"/>
        <end position="583"/>
    </location>
</feature>
<feature type="region of interest" description="Disordered" evidence="9">
    <location>
        <begin position="709"/>
        <end position="750"/>
    </location>
</feature>
<dbReference type="Gene3D" id="2.40.70.10">
    <property type="entry name" value="Acid Proteases"/>
    <property type="match status" value="1"/>
</dbReference>
<keyword evidence="3" id="KW-0548">Nucleotidyltransferase</keyword>
<feature type="compositionally biased region" description="Polar residues" evidence="9">
    <location>
        <begin position="22"/>
        <end position="42"/>
    </location>
</feature>
<dbReference type="Pfam" id="PF13456">
    <property type="entry name" value="RVT_3"/>
    <property type="match status" value="1"/>
</dbReference>
<dbReference type="GO" id="GO:0006508">
    <property type="term" value="P:proteolysis"/>
    <property type="evidence" value="ECO:0007669"/>
    <property type="project" value="InterPro"/>
</dbReference>
<comment type="caution">
    <text evidence="12">The sequence shown here is derived from an EMBL/GenBank/DDBJ whole genome shotgun (WGS) entry which is preliminary data.</text>
</comment>
<sequence length="2366" mass="266908">MAKGSKSAVPATPVRPTRGPTGATSTLASDLTSRLSTISERSVSFDDSADKGPDAKDTMMDYEDLEEKTPAAMQELDDQEGAMLSAGRSGGSRSLSRSLASEFDEVAKPDHAHDDYEDSTEESKALVQVIKGPQESLWDDPGNQEEEDPSRVPLPQTPKKSPEGSADRATTEGVFSAKTVGSPYFQDSHMVTPRSTSRADRLSRESETSRGTRGVRPSTSTRRSTRRFIPREETSDDDSGEDYTDRSNDPDSPTDELTRQILELSETERLNSTPRLELATHRPLAQIKHFTGSRNKSENSMQWLRAFVYEMKGTHTPPNEWCMAFELSLRDGALHWYHQLPKKTKRQWKLLSDAFIKYYCSQFRQSAKARYYSAKSEGAEHVCDYLNRLNGYARNAGLQFERGGRDAKDHVQRFLETCGDRGLERRLCHVRVKDIHELEDMINDILKSEERRTPREGAAYPTKSRDGYPPRSRDGSRRRDDRRPEMTRESYRRDRSDRPDRREREFDRRRDDSRNVPRISLAEVTLSDLMTELQVRTPARGQAGRPTHARYTYSDEEDDPSDHGYSDDDRSIRDDEEFYDSEEERDHVAAAREQERRAAADGTFARSDNRPRRGGDSGRGFDRGNRPFNRDNRDNRDNRPRQYGPCAACGGAGHSAHYCYRRCKLCQQVHDVGKCEALQALTSLIRTKLAAPPIDADCVYAFVGASKRPKNDENDKVMMTDNGEERGASLGGGEVKRVKDDEDDGSSTDAWVSSAVQRGAYSSQDTQEATKLQPGERLGWWSAQRFDRRARMRALVKGAVNDARTRILLDTGANVSVISEIFAKQLRLREVQGHGRCMEIQGFTKGTMATERRALVKVTLGWQHVYEFELWIMDHGAGVDVVLGTDFMIPAGVRLDMFHATARLPDEVSIPLIKTLNMQDDRGEGPHVTGGPTEDLLVPSREFAEYRLPRVRPPADTHELLAYEGSRDKEVFRREGELYAQWLASQPSAVERPEYATPTRLLRRSGDDIPPQREYVNSTVHLERREDEWSRQGQFPTEDVASDDESDQQPVLTTVDPPDQDDVEPGVNEEPGPTMNSACLPEGRSEHSVGPNDPSEDDPGPGGENRVESELKSRADESSVEILERLYVSVATVLSAEANSEHPEEYSTAEHTANTINLEYYAHELAFLPDLTEALTTELDYSATNVRHPELSLDLQEKVVRVLKEHEKIMISSGNALPPPAYGVVCDIDVQGHPPIKQKARRVPLRHLKKLYELLKGLLKAGLVSFSTSPWASPIVIVLKKNGVDIRLCIDYKMVNAVTAIMEYAMPLVDDLLTDLEKYLWYCLLDAASGFWAIMMTRRARQVSAFVCALGHFEWLRMPFGLKNAPMIYQRMIDNALWGFVQPKGGWKHYAALMQSAEGQDRALREKSNTDADASTGVTKFDADLRASHAEGSVAELVNSPLADMFTNGEADASTLTPVFERRSFVDDICFGGESFEDCLGTLDRLLARFEECRISISFTKSIFVQSKVDFLSHEVTRAGIRADPKKLKAITELSFPRYKKGMQSFLGALNYYSRFIQDFAVYGAALYQVKDEDFAAGGDLSAARRSFATLQWKVADGPILRHFSRDLPVHVTLFANQWAVSTTLMQEHDGLMHPVRFCGRVLKDAEMNYHPAEKEVLALLQLLKVCYTQLAGRTIHVYTRFSTLEWVHKSKSLFGRATQFAVLLSPWHLVVQRVKEKDCAFAQLLQSTITSFVDLEDSLSLVTPPTRGSPSVRMDPQLLYARLPRDYVGYVISFDGSAKTEKHGGYGSCAWILWRLPEWTVVIAASAYLETTTVNMAEYTAMNNGVAAALDHGAEDLVIVGDSRLAIQQSLGVIACRKESLIAQLNRHKELTAKLRSVKYLHAIREFNAAADSLAGETLKSKMSAVVESEDRKRELKVLNRIREVIYEPSADTSEEVVTRSINSIRVLETRDESRSKNFFDFAWETGQVAAVTRHQARARQKHVRFATEPVIINQDTEVQDRPDNQVEETPDPQDPPGPDATNIHEPSADDIDPLIVQGERRGRISKAQDEELRWSNLKAVLKGEEAQLGYRAAREAWKMADKFVLSEDGLLYFLGANRRWGRERTEETTLRLVVPTTMIQEILQNCHDSLEGGHQGIVRTYHRVKADYYWIGLFADVEKHVRSCPDCSSSKSRPHLRGYSPGNILAERPFQMVSMDFVIPLPKTRRGNTALLLFQCAFTGFVMGKAMTNTSALRVAQAFEECVYRRFGAPSLIRHDRDPRFMSEVFQAFAEMMQSRSRATLSYRPQANGQQERSVKTVIQSVRVYTEDPLQQDWDEIVEKLIFAINNSQDSTRMDTPFYLVHGWDARSTLRAMSSSLKRGVGRQ</sequence>
<feature type="compositionally biased region" description="Basic and acidic residues" evidence="9">
    <location>
        <begin position="584"/>
        <end position="599"/>
    </location>
</feature>
<feature type="compositionally biased region" description="Basic and acidic residues" evidence="9">
    <location>
        <begin position="709"/>
        <end position="727"/>
    </location>
</feature>
<dbReference type="InterPro" id="IPR000477">
    <property type="entry name" value="RT_dom"/>
</dbReference>
<dbReference type="GO" id="GO:0006310">
    <property type="term" value="P:DNA recombination"/>
    <property type="evidence" value="ECO:0007669"/>
    <property type="project" value="UniProtKB-KW"/>
</dbReference>
<keyword evidence="6" id="KW-0378">Hydrolase</keyword>
<dbReference type="InterPro" id="IPR036397">
    <property type="entry name" value="RNaseH_sf"/>
</dbReference>
<dbReference type="Gene3D" id="1.10.340.70">
    <property type="match status" value="1"/>
</dbReference>
<feature type="region of interest" description="Disordered" evidence="9">
    <location>
        <begin position="1"/>
        <end position="256"/>
    </location>
</feature>
<dbReference type="FunFam" id="1.10.340.70:FF:000001">
    <property type="entry name" value="Retrovirus-related Pol polyprotein from transposon gypsy-like Protein"/>
    <property type="match status" value="1"/>
</dbReference>
<evidence type="ECO:0000256" key="9">
    <source>
        <dbReference type="SAM" id="MobiDB-lite"/>
    </source>
</evidence>
<feature type="compositionally biased region" description="Basic and acidic residues" evidence="9">
    <location>
        <begin position="1021"/>
        <end position="1030"/>
    </location>
</feature>
<dbReference type="EC" id="2.7.7.49" evidence="1"/>
<name>A0A6A3K708_9STRA</name>
<evidence type="ECO:0000256" key="4">
    <source>
        <dbReference type="ARBA" id="ARBA00022722"/>
    </source>
</evidence>
<evidence type="ECO:0000256" key="3">
    <source>
        <dbReference type="ARBA" id="ARBA00022695"/>
    </source>
</evidence>
<feature type="compositionally biased region" description="Basic and acidic residues" evidence="9">
    <location>
        <begin position="463"/>
        <end position="511"/>
    </location>
</feature>
<evidence type="ECO:0000313" key="13">
    <source>
        <dbReference type="Proteomes" id="UP000429607"/>
    </source>
</evidence>
<gene>
    <name evidence="12" type="ORF">PR001_g17983</name>
</gene>
<feature type="region of interest" description="Disordered" evidence="9">
    <location>
        <begin position="1001"/>
        <end position="1116"/>
    </location>
</feature>
<feature type="compositionally biased region" description="Basic and acidic residues" evidence="9">
    <location>
        <begin position="48"/>
        <end position="59"/>
    </location>
</feature>
<keyword evidence="7" id="KW-0695">RNA-directed DNA polymerase</keyword>
<dbReference type="SUPFAM" id="SSF56672">
    <property type="entry name" value="DNA/RNA polymerases"/>
    <property type="match status" value="1"/>
</dbReference>
<dbReference type="InterPro" id="IPR043502">
    <property type="entry name" value="DNA/RNA_pol_sf"/>
</dbReference>
<evidence type="ECO:0000313" key="12">
    <source>
        <dbReference type="EMBL" id="KAE9003420.1"/>
    </source>
</evidence>
<dbReference type="PROSITE" id="PS00141">
    <property type="entry name" value="ASP_PROTEASE"/>
    <property type="match status" value="1"/>
</dbReference>
<dbReference type="InterPro" id="IPR012337">
    <property type="entry name" value="RNaseH-like_sf"/>
</dbReference>
<dbReference type="PANTHER" id="PTHR37984">
    <property type="entry name" value="PROTEIN CBG26694"/>
    <property type="match status" value="1"/>
</dbReference>
<dbReference type="GO" id="GO:0003676">
    <property type="term" value="F:nucleic acid binding"/>
    <property type="evidence" value="ECO:0007669"/>
    <property type="project" value="InterPro"/>
</dbReference>
<dbReference type="EMBL" id="QXFV01001543">
    <property type="protein sequence ID" value="KAE9003420.1"/>
    <property type="molecule type" value="Genomic_DNA"/>
</dbReference>
<dbReference type="InterPro" id="IPR021109">
    <property type="entry name" value="Peptidase_aspartic_dom_sf"/>
</dbReference>
<feature type="domain" description="Integrase catalytic" evidence="11">
    <location>
        <begin position="2187"/>
        <end position="2347"/>
    </location>
</feature>
<feature type="compositionally biased region" description="Basic and acidic residues" evidence="9">
    <location>
        <begin position="561"/>
        <end position="573"/>
    </location>
</feature>
<dbReference type="GO" id="GO:0015074">
    <property type="term" value="P:DNA integration"/>
    <property type="evidence" value="ECO:0007669"/>
    <property type="project" value="InterPro"/>
</dbReference>
<dbReference type="Pfam" id="PF00078">
    <property type="entry name" value="RVT_1"/>
    <property type="match status" value="1"/>
</dbReference>
<keyword evidence="2" id="KW-0808">Transferase</keyword>
<dbReference type="SUPFAM" id="SSF50630">
    <property type="entry name" value="Acid proteases"/>
    <property type="match status" value="1"/>
</dbReference>
<feature type="compositionally biased region" description="Basic and acidic residues" evidence="9">
    <location>
        <begin position="197"/>
        <end position="210"/>
    </location>
</feature>
<dbReference type="CDD" id="cd01647">
    <property type="entry name" value="RT_LTR"/>
    <property type="match status" value="1"/>
</dbReference>
<dbReference type="InterPro" id="IPR001995">
    <property type="entry name" value="Peptidase_A2_cat"/>
</dbReference>
<reference evidence="12 13" key="1">
    <citation type="submission" date="2018-09" db="EMBL/GenBank/DDBJ databases">
        <title>Genomic investigation of the strawberry pathogen Phytophthora fragariae indicates pathogenicity is determined by transcriptional variation in three key races.</title>
        <authorList>
            <person name="Adams T.M."/>
            <person name="Armitage A.D."/>
            <person name="Sobczyk M.K."/>
            <person name="Bates H.J."/>
            <person name="Dunwell J.M."/>
            <person name="Nellist C.F."/>
            <person name="Harrison R.J."/>
        </authorList>
    </citation>
    <scope>NUCLEOTIDE SEQUENCE [LARGE SCALE GENOMIC DNA]</scope>
    <source>
        <strain evidence="12 13">SCRP249</strain>
    </source>
</reference>
<dbReference type="Gene3D" id="3.30.420.10">
    <property type="entry name" value="Ribonuclease H-like superfamily/Ribonuclease H"/>
    <property type="match status" value="2"/>
</dbReference>
<dbReference type="InterPro" id="IPR001584">
    <property type="entry name" value="Integrase_cat-core"/>
</dbReference>
<evidence type="ECO:0000256" key="8">
    <source>
        <dbReference type="ARBA" id="ARBA00023172"/>
    </source>
</evidence>
<feature type="compositionally biased region" description="Basic and acidic residues" evidence="9">
    <location>
        <begin position="105"/>
        <end position="114"/>
    </location>
</feature>
<evidence type="ECO:0000256" key="2">
    <source>
        <dbReference type="ARBA" id="ARBA00022679"/>
    </source>
</evidence>
<protein>
    <recommendedName>
        <fullName evidence="1">RNA-directed DNA polymerase</fullName>
        <ecNumber evidence="1">2.7.7.49</ecNumber>
    </recommendedName>
</protein>
<feature type="region of interest" description="Disordered" evidence="9">
    <location>
        <begin position="1991"/>
        <end position="2035"/>
    </location>
</feature>
<feature type="compositionally biased region" description="Basic and acidic residues" evidence="9">
    <location>
        <begin position="1105"/>
        <end position="1116"/>
    </location>
</feature>
<dbReference type="Gene3D" id="3.30.70.270">
    <property type="match status" value="3"/>
</dbReference>
<keyword evidence="5" id="KW-0255">Endonuclease</keyword>
<dbReference type="Pfam" id="PF17917">
    <property type="entry name" value="RT_RNaseH"/>
    <property type="match status" value="1"/>
</dbReference>
<organism evidence="12 13">
    <name type="scientific">Phytophthora rubi</name>
    <dbReference type="NCBI Taxonomy" id="129364"/>
    <lineage>
        <taxon>Eukaryota</taxon>
        <taxon>Sar</taxon>
        <taxon>Stramenopiles</taxon>
        <taxon>Oomycota</taxon>
        <taxon>Peronosporomycetes</taxon>
        <taxon>Peronosporales</taxon>
        <taxon>Peronosporaceae</taxon>
        <taxon>Phytophthora</taxon>
    </lineage>
</organism>
<dbReference type="Proteomes" id="UP000429607">
    <property type="component" value="Unassembled WGS sequence"/>
</dbReference>
<dbReference type="CDD" id="cd00303">
    <property type="entry name" value="retropepsin_like"/>
    <property type="match status" value="1"/>
</dbReference>
<dbReference type="Pfam" id="PF17921">
    <property type="entry name" value="Integrase_H2C2"/>
    <property type="match status" value="1"/>
</dbReference>
<dbReference type="InterPro" id="IPR043128">
    <property type="entry name" value="Rev_trsase/Diguanyl_cyclase"/>
</dbReference>
<keyword evidence="4" id="KW-0540">Nuclease</keyword>
<evidence type="ECO:0000259" key="11">
    <source>
        <dbReference type="PROSITE" id="PS50994"/>
    </source>
</evidence>
<dbReference type="InterPro" id="IPR050951">
    <property type="entry name" value="Retrovirus_Pol_polyprotein"/>
</dbReference>
<feature type="compositionally biased region" description="Basic and acidic residues" evidence="9">
    <location>
        <begin position="160"/>
        <end position="170"/>
    </location>
</feature>
<evidence type="ECO:0000256" key="7">
    <source>
        <dbReference type="ARBA" id="ARBA00022918"/>
    </source>
</evidence>
<keyword evidence="8" id="KW-0233">DNA recombination</keyword>
<feature type="compositionally biased region" description="Low complexity" evidence="9">
    <location>
        <begin position="211"/>
        <end position="222"/>
    </location>
</feature>
<feature type="compositionally biased region" description="Low complexity" evidence="9">
    <location>
        <begin position="84"/>
        <end position="101"/>
    </location>
</feature>
<dbReference type="PROSITE" id="PS50175">
    <property type="entry name" value="ASP_PROT_RETROV"/>
    <property type="match status" value="1"/>
</dbReference>
<dbReference type="GO" id="GO:0003964">
    <property type="term" value="F:RNA-directed DNA polymerase activity"/>
    <property type="evidence" value="ECO:0007669"/>
    <property type="project" value="UniProtKB-KW"/>
</dbReference>
<evidence type="ECO:0000256" key="1">
    <source>
        <dbReference type="ARBA" id="ARBA00012493"/>
    </source>
</evidence>
<feature type="region of interest" description="Disordered" evidence="9">
    <location>
        <begin position="535"/>
        <end position="641"/>
    </location>
</feature>
<dbReference type="PANTHER" id="PTHR37984:SF5">
    <property type="entry name" value="PROTEIN NYNRIN-LIKE"/>
    <property type="match status" value="1"/>
</dbReference>